<evidence type="ECO:0000259" key="1">
    <source>
        <dbReference type="PROSITE" id="PS50234"/>
    </source>
</evidence>
<protein>
    <recommendedName>
        <fullName evidence="1">VWFA domain-containing protein</fullName>
    </recommendedName>
</protein>
<keyword evidence="3" id="KW-1185">Reference proteome</keyword>
<dbReference type="InterPro" id="IPR002035">
    <property type="entry name" value="VWF_A"/>
</dbReference>
<feature type="domain" description="VWFA" evidence="1">
    <location>
        <begin position="1"/>
        <end position="132"/>
    </location>
</feature>
<dbReference type="InterPro" id="IPR036465">
    <property type="entry name" value="vWFA_dom_sf"/>
</dbReference>
<proteinExistence type="predicted"/>
<evidence type="ECO:0000313" key="3">
    <source>
        <dbReference type="Proteomes" id="UP000270094"/>
    </source>
</evidence>
<dbReference type="Proteomes" id="UP000270094">
    <property type="component" value="Unassembled WGS sequence"/>
</dbReference>
<accession>A0A3P7ISG6</accession>
<sequence>MEVIADVATVFDPTTIKQGEGHHSRVGIVTYGEKAEARYQLNAFNSADDFVHKIWEIETAKDNSSDLRDALMVAEKVLRDGRPKGGHYEDARQLAEQIKIGGTDIIVIGFDQYGKPNALEQIRKEIQRDIGH</sequence>
<name>A0A3P7ISG6_STRVU</name>
<dbReference type="Pfam" id="PF00092">
    <property type="entry name" value="VWA"/>
    <property type="match status" value="1"/>
</dbReference>
<evidence type="ECO:0000313" key="2">
    <source>
        <dbReference type="EMBL" id="VDM75851.1"/>
    </source>
</evidence>
<dbReference type="AlphaFoldDB" id="A0A3P7ISG6"/>
<gene>
    <name evidence="2" type="ORF">SVUK_LOCUS10849</name>
</gene>
<dbReference type="PROSITE" id="PS50234">
    <property type="entry name" value="VWFA"/>
    <property type="match status" value="1"/>
</dbReference>
<reference evidence="2 3" key="1">
    <citation type="submission" date="2018-11" db="EMBL/GenBank/DDBJ databases">
        <authorList>
            <consortium name="Pathogen Informatics"/>
        </authorList>
    </citation>
    <scope>NUCLEOTIDE SEQUENCE [LARGE SCALE GENOMIC DNA]</scope>
</reference>
<dbReference type="Gene3D" id="3.40.50.410">
    <property type="entry name" value="von Willebrand factor, type A domain"/>
    <property type="match status" value="1"/>
</dbReference>
<dbReference type="SUPFAM" id="SSF53300">
    <property type="entry name" value="vWA-like"/>
    <property type="match status" value="1"/>
</dbReference>
<dbReference type="EMBL" id="UYYB01095930">
    <property type="protein sequence ID" value="VDM75851.1"/>
    <property type="molecule type" value="Genomic_DNA"/>
</dbReference>
<organism evidence="2 3">
    <name type="scientific">Strongylus vulgaris</name>
    <name type="common">Blood worm</name>
    <dbReference type="NCBI Taxonomy" id="40348"/>
    <lineage>
        <taxon>Eukaryota</taxon>
        <taxon>Metazoa</taxon>
        <taxon>Ecdysozoa</taxon>
        <taxon>Nematoda</taxon>
        <taxon>Chromadorea</taxon>
        <taxon>Rhabditida</taxon>
        <taxon>Rhabditina</taxon>
        <taxon>Rhabditomorpha</taxon>
        <taxon>Strongyloidea</taxon>
        <taxon>Strongylidae</taxon>
        <taxon>Strongylus</taxon>
    </lineage>
</organism>
<dbReference type="OrthoDB" id="5869583at2759"/>